<dbReference type="CDD" id="cd17352">
    <property type="entry name" value="MFS_MCT_SLC16"/>
    <property type="match status" value="1"/>
</dbReference>
<feature type="transmembrane region" description="Helical" evidence="3">
    <location>
        <begin position="138"/>
        <end position="162"/>
    </location>
</feature>
<reference evidence="4" key="2">
    <citation type="submission" date="2020-01" db="EMBL/GenBank/DDBJ databases">
        <title>Population-level Yeast Reference Genomes.</title>
        <authorList>
            <person name="Yue J.-X."/>
        </authorList>
    </citation>
    <scope>NUCLEOTIDE SEQUENCE</scope>
    <source>
        <strain evidence="4">CBS432</strain>
    </source>
</reference>
<dbReference type="AlphaFoldDB" id="A0A8B8UUH7"/>
<keyword evidence="3" id="KW-0812">Transmembrane</keyword>
<dbReference type="Gene3D" id="1.20.1250.20">
    <property type="entry name" value="MFS general substrate transporter like domains"/>
    <property type="match status" value="2"/>
</dbReference>
<sequence>MSEEQNGDRHNDIETKLDLIGKDDIDGNISTSIDVPDGGYGWFILLAFILYNFSTWGANSGYAIYLAHYLEDNTFAGGGKLDYASIGGLAFSCGLFFAPVITWLYHIFPIQLIIGLGILFQGAALLLAAFSVTLWEIYLTQGVLIAFGLAFIFIPSVTLIPLWFRNKRALASGIGTAGSGLGGIVFNLGMQSILEKRGVKWALIAQCIICTSLSTIALMLTRTRHQGLCQHKKSYKFELLDHDVLSNFAVWLLFGFVSFAMLGYVVLLYSLSDFTVSLGYTSKQGSYVSCMVSVGSLIGRPIVGHIADKYGPLTVGMILHLVMAILCWAMWIPCRNLATAIAFGLLVGSIMGTIWPTIASIIARIVGLQKLAAAFGITWIFIAAFALVAPIIGLELRAVNTNGNDYYRTAIFVGFAYFGASLCQWLLRAFIIARDEIAVRGGYSADQNELHLNVKMTQMSKCLFRYKQLPRKV</sequence>
<name>A0A8B8UUH7_SACPA</name>
<dbReference type="PANTHER" id="PTHR11360">
    <property type="entry name" value="MONOCARBOXYLATE TRANSPORTER"/>
    <property type="match status" value="1"/>
</dbReference>
<dbReference type="VEuPathDB" id="FungiDB:SPAR_K00040"/>
<evidence type="ECO:0000256" key="1">
    <source>
        <dbReference type="ARBA" id="ARBA00004141"/>
    </source>
</evidence>
<dbReference type="InterPro" id="IPR011701">
    <property type="entry name" value="MFS"/>
</dbReference>
<evidence type="ECO:0000256" key="2">
    <source>
        <dbReference type="ARBA" id="ARBA00006727"/>
    </source>
</evidence>
<dbReference type="Pfam" id="PF07690">
    <property type="entry name" value="MFS_1"/>
    <property type="match status" value="1"/>
</dbReference>
<dbReference type="GO" id="GO:0022857">
    <property type="term" value="F:transmembrane transporter activity"/>
    <property type="evidence" value="ECO:0007669"/>
    <property type="project" value="InterPro"/>
</dbReference>
<dbReference type="InterPro" id="IPR050327">
    <property type="entry name" value="Proton-linked_MCT"/>
</dbReference>
<comment type="similarity">
    <text evidence="2">Belongs to the major facilitator superfamily. Monocarboxylate porter (TC 2.A.1.13) family.</text>
</comment>
<feature type="transmembrane region" description="Helical" evidence="3">
    <location>
        <begin position="40"/>
        <end position="65"/>
    </location>
</feature>
<feature type="transmembrane region" description="Helical" evidence="3">
    <location>
        <begin position="337"/>
        <end position="359"/>
    </location>
</feature>
<comment type="subcellular location">
    <subcellularLocation>
        <location evidence="1">Membrane</location>
        <topology evidence="1">Multi-pass membrane protein</topology>
    </subcellularLocation>
</comment>
<feature type="transmembrane region" description="Helical" evidence="3">
    <location>
        <begin position="85"/>
        <end position="105"/>
    </location>
</feature>
<keyword evidence="3" id="KW-0472">Membrane</keyword>
<feature type="transmembrane region" description="Helical" evidence="3">
    <location>
        <begin position="112"/>
        <end position="132"/>
    </location>
</feature>
<dbReference type="KEGG" id="spao:SPAR_K00040"/>
<reference evidence="4" key="4">
    <citation type="submission" date="2025-08" db="UniProtKB">
        <authorList>
            <consortium name="RefSeq"/>
        </authorList>
    </citation>
    <scope>IDENTIFICATION</scope>
    <source>
        <strain evidence="4">CBS432</strain>
    </source>
</reference>
<dbReference type="SUPFAM" id="SSF103473">
    <property type="entry name" value="MFS general substrate transporter"/>
    <property type="match status" value="1"/>
</dbReference>
<feature type="transmembrane region" description="Helical" evidence="3">
    <location>
        <begin position="244"/>
        <end position="266"/>
    </location>
</feature>
<dbReference type="FunFam" id="1.20.1250.20:FF:000623">
    <property type="entry name" value="Mch2p"/>
    <property type="match status" value="1"/>
</dbReference>
<evidence type="ECO:0000256" key="3">
    <source>
        <dbReference type="SAM" id="Phobius"/>
    </source>
</evidence>
<dbReference type="PANTHER" id="PTHR11360:SF315">
    <property type="entry name" value="TRANSPORTER MCH2-RELATED"/>
    <property type="match status" value="1"/>
</dbReference>
<organism evidence="4">
    <name type="scientific">Saccharomyces paradoxus</name>
    <name type="common">Yeast</name>
    <name type="synonym">Saccharomyces douglasii</name>
    <dbReference type="NCBI Taxonomy" id="27291"/>
    <lineage>
        <taxon>Eukaryota</taxon>
        <taxon>Fungi</taxon>
        <taxon>Dikarya</taxon>
        <taxon>Ascomycota</taxon>
        <taxon>Saccharomycotina</taxon>
        <taxon>Saccharomycetes</taxon>
        <taxon>Saccharomycetales</taxon>
        <taxon>Saccharomycetaceae</taxon>
        <taxon>Saccharomyces</taxon>
    </lineage>
</organism>
<reference evidence="4" key="3">
    <citation type="submission" date="2025-07" db="EMBL/GenBank/DDBJ databases">
        <authorList>
            <consortium name="NCBI Genome Project"/>
        </authorList>
    </citation>
    <scope>NUCLEOTIDE SEQUENCE</scope>
    <source>
        <strain evidence="4">CBS432</strain>
    </source>
</reference>
<protein>
    <submittedName>
        <fullName evidence="4">Mch2p</fullName>
    </submittedName>
</protein>
<feature type="transmembrane region" description="Helical" evidence="3">
    <location>
        <begin position="371"/>
        <end position="394"/>
    </location>
</feature>
<proteinExistence type="inferred from homology"/>
<keyword evidence="3" id="KW-1133">Transmembrane helix</keyword>
<reference evidence="4" key="1">
    <citation type="journal article" date="2017" name="Nat. Genet.">
        <title>Contrasting evolutionary genome dynamics between domesticated and wild yeasts.</title>
        <authorList>
            <person name="Yue J.X."/>
            <person name="Li J."/>
            <person name="Aigrain L."/>
            <person name="Hallin J."/>
            <person name="Persson K."/>
            <person name="Oliver K."/>
            <person name="Bergstrom A."/>
            <person name="Coupland P."/>
            <person name="Warringer J."/>
            <person name="Lagomarsino M.C."/>
            <person name="Fischer G."/>
            <person name="Durbin R."/>
            <person name="Liti G."/>
        </authorList>
    </citation>
    <scope>NUCLEOTIDE SEQUENCE</scope>
    <source>
        <strain evidence="4">CBS432</strain>
    </source>
</reference>
<gene>
    <name evidence="4" type="primary">MCH2</name>
    <name evidence="4" type="ORF">SPAR_K00040</name>
</gene>
<feature type="transmembrane region" description="Helical" evidence="3">
    <location>
        <begin position="406"/>
        <end position="427"/>
    </location>
</feature>
<dbReference type="RefSeq" id="XP_033767419.1">
    <property type="nucleotide sequence ID" value="XM_033911528.1"/>
</dbReference>
<evidence type="ECO:0000313" key="4">
    <source>
        <dbReference type="RefSeq" id="XP_033767419.1"/>
    </source>
</evidence>
<dbReference type="OrthoDB" id="6499973at2759"/>
<dbReference type="InterPro" id="IPR036259">
    <property type="entry name" value="MFS_trans_sf"/>
</dbReference>
<feature type="transmembrane region" description="Helical" evidence="3">
    <location>
        <begin position="310"/>
        <end position="331"/>
    </location>
</feature>
<dbReference type="GeneID" id="54631772"/>
<feature type="transmembrane region" description="Helical" evidence="3">
    <location>
        <begin position="169"/>
        <end position="189"/>
    </location>
</feature>
<dbReference type="GO" id="GO:0016020">
    <property type="term" value="C:membrane"/>
    <property type="evidence" value="ECO:0007669"/>
    <property type="project" value="UniProtKB-SubCell"/>
</dbReference>
<accession>A0A8B8UUH7</accession>
<feature type="transmembrane region" description="Helical" evidence="3">
    <location>
        <begin position="201"/>
        <end position="223"/>
    </location>
</feature>